<feature type="signal peptide" evidence="1">
    <location>
        <begin position="1"/>
        <end position="23"/>
    </location>
</feature>
<proteinExistence type="predicted"/>
<gene>
    <name evidence="2" type="ORF">OD750_012965</name>
</gene>
<comment type="caution">
    <text evidence="2">The sequence shown here is derived from an EMBL/GenBank/DDBJ whole genome shotgun (WGS) entry which is preliminary data.</text>
</comment>
<evidence type="ECO:0000313" key="3">
    <source>
        <dbReference type="Proteomes" id="UP001139971"/>
    </source>
</evidence>
<organism evidence="2 3">
    <name type="scientific">Tahibacter soli</name>
    <dbReference type="NCBI Taxonomy" id="2983605"/>
    <lineage>
        <taxon>Bacteria</taxon>
        <taxon>Pseudomonadati</taxon>
        <taxon>Pseudomonadota</taxon>
        <taxon>Gammaproteobacteria</taxon>
        <taxon>Lysobacterales</taxon>
        <taxon>Rhodanobacteraceae</taxon>
        <taxon>Tahibacter</taxon>
    </lineage>
</organism>
<protein>
    <submittedName>
        <fullName evidence="2">DUF885 family protein</fullName>
    </submittedName>
</protein>
<dbReference type="AlphaFoldDB" id="A0A9X3YJC2"/>
<dbReference type="Proteomes" id="UP001139971">
    <property type="component" value="Unassembled WGS sequence"/>
</dbReference>
<keyword evidence="3" id="KW-1185">Reference proteome</keyword>
<feature type="chain" id="PRO_5040932194" evidence="1">
    <location>
        <begin position="24"/>
        <end position="600"/>
    </location>
</feature>
<reference evidence="2" key="1">
    <citation type="submission" date="2023-02" db="EMBL/GenBank/DDBJ databases">
        <title>Tahibacter soli sp. nov. isolated from soil.</title>
        <authorList>
            <person name="Baek J.H."/>
            <person name="Lee J.K."/>
            <person name="Choi D.G."/>
            <person name="Jeon C.O."/>
        </authorList>
    </citation>
    <scope>NUCLEOTIDE SEQUENCE</scope>
    <source>
        <strain evidence="2">BL</strain>
    </source>
</reference>
<dbReference type="Pfam" id="PF05960">
    <property type="entry name" value="DUF885"/>
    <property type="match status" value="1"/>
</dbReference>
<dbReference type="PANTHER" id="PTHR33361:SF16">
    <property type="entry name" value="DUF885 DOMAIN-CONTAINING PROTEIN"/>
    <property type="match status" value="1"/>
</dbReference>
<evidence type="ECO:0000256" key="1">
    <source>
        <dbReference type="SAM" id="SignalP"/>
    </source>
</evidence>
<dbReference type="InterPro" id="IPR010281">
    <property type="entry name" value="DUF885"/>
</dbReference>
<accession>A0A9X3YJC2</accession>
<evidence type="ECO:0000313" key="2">
    <source>
        <dbReference type="EMBL" id="MDC8013449.1"/>
    </source>
</evidence>
<sequence>MSPRPLALCLALALAAGAAPSFAADAPAVAQAQSDKAARLNTLYDEYWEENLKLNPLQATQQGDTRYNDQLPDILSAQYRAQSLEFTQRWLKTVKAVGTDGLSGQDLLSYEIFVRDAEQDIDGERFPDWQQPINQFRNLANFAVQFGSGAGAQPFKTVKDYDNWLARAKKLPTLFDTAAANMRQGIKEGVVQPRVLMTKVLVQLDNVIKEKPEDTLFWGPIQRMPESFSADEKARLTSAYRELIAKDLMPSYRKLRAFVADEYLPKTRSTVGLDALPNGKAWYAYNVARSTTTDMTPEQIHKLGLAEVDRIHGEMRKVIEKVGFKGSLQDFFKFMQNEPRFSFESEEALLKYYRGLEAKINEKVPQLFSLIPKSKFEIRPVEAFRAQSASGGQYQRPSEDGSRPGVFYVNTYDLPTRKTWDAEDLYLHEAIPGHHFQLALQQELTNLPKFRRFGSETAFSEGWGLYAESLGTDLGVYTDPYNYFGYLQNELWRAIRLVVDTGLHSKGWTREQVIKYMLDNSAESETQSIAEAERYMAIPAQALAYKIGELKIQEVRKRAEKALGKRFDIREFHAEVLKDGSIPLSVLDAKIDRWIAAKKK</sequence>
<dbReference type="EMBL" id="JAOVZO020000017">
    <property type="protein sequence ID" value="MDC8013449.1"/>
    <property type="molecule type" value="Genomic_DNA"/>
</dbReference>
<dbReference type="PANTHER" id="PTHR33361">
    <property type="entry name" value="GLR0591 PROTEIN"/>
    <property type="match status" value="1"/>
</dbReference>
<name>A0A9X3YJC2_9GAMM</name>
<keyword evidence="1" id="KW-0732">Signal</keyword>